<proteinExistence type="predicted"/>
<dbReference type="Pfam" id="PF19287">
    <property type="entry name" value="DUF5910"/>
    <property type="match status" value="1"/>
</dbReference>
<dbReference type="HOGENOM" id="CLU_814029_0_0_1"/>
<dbReference type="InParanoid" id="K1WEF3"/>
<feature type="chain" id="PRO_5003852827" evidence="1">
    <location>
        <begin position="25"/>
        <end position="341"/>
    </location>
</feature>
<keyword evidence="1" id="KW-0732">Signal</keyword>
<evidence type="ECO:0000313" key="3">
    <source>
        <dbReference type="Proteomes" id="UP000006753"/>
    </source>
</evidence>
<sequence length="341" mass="39479">MRLLSQSTCSILLASSFLFNKAYGRGLIAYRIVSEDVARDINQHEKPRDQNFDQRSSKQLGEGFYAANIIAHWRATPSAWYCAIEADIDRIRDLSKVWIPEGNIETNQILWYKNEETILGYIQSIAPENPEKALRFSSSSEWPEQLQIVIPTVTLNDDNLDFWAKCWETKKELEDYTTEPVNWLDWDIIGDPRVHFNVDGDDKVKRRRYSDIHAIHSDMRRVFSRQLSNTCSLTGGLDPYNTNIVLFRRRAKKARVQREKLETQLAGCIALALYYYHDRCEARSPGPQRAARERPCLKYYSYLMTQPTPTPTPTPTQSDLPIIISKLPSSFDLLKRKIAIL</sequence>
<keyword evidence="3" id="KW-1185">Reference proteome</keyword>
<evidence type="ECO:0000313" key="2">
    <source>
        <dbReference type="EMBL" id="EKD15825.1"/>
    </source>
</evidence>
<name>K1WEF3_MARBU</name>
<dbReference type="GeneID" id="18761771"/>
<dbReference type="eggNOG" id="ENOG502SUI0">
    <property type="taxonomic scope" value="Eukaryota"/>
</dbReference>
<reference evidence="2 3" key="1">
    <citation type="journal article" date="2012" name="BMC Genomics">
        <title>Sequencing the genome of Marssonina brunnea reveals fungus-poplar co-evolution.</title>
        <authorList>
            <person name="Zhu S."/>
            <person name="Cao Y.-Z."/>
            <person name="Jiang C."/>
            <person name="Tan B.-Y."/>
            <person name="Wang Z."/>
            <person name="Feng S."/>
            <person name="Zhang L."/>
            <person name="Su X.-H."/>
            <person name="Brejova B."/>
            <person name="Vinar T."/>
            <person name="Xu M."/>
            <person name="Wang M.-X."/>
            <person name="Zhang S.-G."/>
            <person name="Huang M.-R."/>
            <person name="Wu R."/>
            <person name="Zhou Y."/>
        </authorList>
    </citation>
    <scope>NUCLEOTIDE SEQUENCE [LARGE SCALE GENOMIC DNA]</scope>
    <source>
        <strain evidence="2 3">MB_m1</strain>
    </source>
</reference>
<feature type="signal peptide" evidence="1">
    <location>
        <begin position="1"/>
        <end position="24"/>
    </location>
</feature>
<accession>K1WEF3</accession>
<dbReference type="EMBL" id="JH921440">
    <property type="protein sequence ID" value="EKD15825.1"/>
    <property type="molecule type" value="Genomic_DNA"/>
</dbReference>
<organism evidence="2 3">
    <name type="scientific">Marssonina brunnea f. sp. multigermtubi (strain MB_m1)</name>
    <name type="common">Marssonina leaf spot fungus</name>
    <dbReference type="NCBI Taxonomy" id="1072389"/>
    <lineage>
        <taxon>Eukaryota</taxon>
        <taxon>Fungi</taxon>
        <taxon>Dikarya</taxon>
        <taxon>Ascomycota</taxon>
        <taxon>Pezizomycotina</taxon>
        <taxon>Leotiomycetes</taxon>
        <taxon>Helotiales</taxon>
        <taxon>Drepanopezizaceae</taxon>
        <taxon>Drepanopeziza</taxon>
    </lineage>
</organism>
<dbReference type="KEGG" id="mbe:MBM_05836"/>
<dbReference type="InterPro" id="IPR045564">
    <property type="entry name" value="DUF5910"/>
</dbReference>
<protein>
    <submittedName>
        <fullName evidence="2">Uncharacterized protein</fullName>
    </submittedName>
</protein>
<dbReference type="AlphaFoldDB" id="K1WEF3"/>
<dbReference type="Proteomes" id="UP000006753">
    <property type="component" value="Unassembled WGS sequence"/>
</dbReference>
<dbReference type="OrthoDB" id="10396185at2759"/>
<evidence type="ECO:0000256" key="1">
    <source>
        <dbReference type="SAM" id="SignalP"/>
    </source>
</evidence>
<gene>
    <name evidence="2" type="ORF">MBM_05836</name>
</gene>